<organism evidence="2 3">
    <name type="scientific">Ferruginibacter yonginensis</name>
    <dbReference type="NCBI Taxonomy" id="1310416"/>
    <lineage>
        <taxon>Bacteria</taxon>
        <taxon>Pseudomonadati</taxon>
        <taxon>Bacteroidota</taxon>
        <taxon>Chitinophagia</taxon>
        <taxon>Chitinophagales</taxon>
        <taxon>Chitinophagaceae</taxon>
        <taxon>Ferruginibacter</taxon>
    </lineage>
</organism>
<dbReference type="InterPro" id="IPR050834">
    <property type="entry name" value="Glycosyltransf_2"/>
</dbReference>
<accession>A0ABV8QLS2</accession>
<gene>
    <name evidence="2" type="ORF">ACFOWM_00140</name>
</gene>
<proteinExistence type="predicted"/>
<comment type="caution">
    <text evidence="2">The sequence shown here is derived from an EMBL/GenBank/DDBJ whole genome shotgun (WGS) entry which is preliminary data.</text>
</comment>
<protein>
    <submittedName>
        <fullName evidence="2">Glycosyltransferase family 2 protein</fullName>
    </submittedName>
</protein>
<evidence type="ECO:0000313" key="3">
    <source>
        <dbReference type="Proteomes" id="UP001595907"/>
    </source>
</evidence>
<dbReference type="EMBL" id="JBHSCZ010000001">
    <property type="protein sequence ID" value="MFC4261270.1"/>
    <property type="molecule type" value="Genomic_DNA"/>
</dbReference>
<dbReference type="SUPFAM" id="SSF53448">
    <property type="entry name" value="Nucleotide-diphospho-sugar transferases"/>
    <property type="match status" value="1"/>
</dbReference>
<dbReference type="RefSeq" id="WP_379705301.1">
    <property type="nucleotide sequence ID" value="NZ_JBHSCZ010000001.1"/>
</dbReference>
<evidence type="ECO:0000259" key="1">
    <source>
        <dbReference type="Pfam" id="PF00535"/>
    </source>
</evidence>
<sequence length="315" mass="35244">MFITAIIPNYNHAPYLQERLESVLQQDRQPDEVIILDDCSTDNSVAIIEAFIAAHPTVQFVRNTVNSGSTFAQWQKGIAIAKGDYIWMAESDDVAAPGLLAALADRIITQPTAVLAYCQSERMNSLGVITGSWLDYTASLPDSSVFNTSFLMDGTRYLQQFLIHRNTIPNASAVLFSKKAFEQVGGVPKGFTTNGDWLLWIRFALVGAIAYVNTPYNKFRYHDSSVIAKAHAATSNAYKERYDYTMRMQLVPFLQGQALAPIKKINNYYIGLDMGQKGLHCLQLRQWLKGWYWVIKGSVYGGFKTGFIKKAIGII</sequence>
<dbReference type="Gene3D" id="3.90.550.10">
    <property type="entry name" value="Spore Coat Polysaccharide Biosynthesis Protein SpsA, Chain A"/>
    <property type="match status" value="1"/>
</dbReference>
<dbReference type="PANTHER" id="PTHR43685">
    <property type="entry name" value="GLYCOSYLTRANSFERASE"/>
    <property type="match status" value="1"/>
</dbReference>
<keyword evidence="3" id="KW-1185">Reference proteome</keyword>
<dbReference type="PANTHER" id="PTHR43685:SF11">
    <property type="entry name" value="GLYCOSYLTRANSFERASE TAGX-RELATED"/>
    <property type="match status" value="1"/>
</dbReference>
<evidence type="ECO:0000313" key="2">
    <source>
        <dbReference type="EMBL" id="MFC4261270.1"/>
    </source>
</evidence>
<dbReference type="InterPro" id="IPR001173">
    <property type="entry name" value="Glyco_trans_2-like"/>
</dbReference>
<dbReference type="CDD" id="cd00761">
    <property type="entry name" value="Glyco_tranf_GTA_type"/>
    <property type="match status" value="1"/>
</dbReference>
<name>A0ABV8QLS2_9BACT</name>
<feature type="domain" description="Glycosyltransferase 2-like" evidence="1">
    <location>
        <begin position="5"/>
        <end position="123"/>
    </location>
</feature>
<dbReference type="Pfam" id="PF00535">
    <property type="entry name" value="Glycos_transf_2"/>
    <property type="match status" value="1"/>
</dbReference>
<dbReference type="Proteomes" id="UP001595907">
    <property type="component" value="Unassembled WGS sequence"/>
</dbReference>
<reference evidence="3" key="1">
    <citation type="journal article" date="2019" name="Int. J. Syst. Evol. Microbiol.">
        <title>The Global Catalogue of Microorganisms (GCM) 10K type strain sequencing project: providing services to taxonomists for standard genome sequencing and annotation.</title>
        <authorList>
            <consortium name="The Broad Institute Genomics Platform"/>
            <consortium name="The Broad Institute Genome Sequencing Center for Infectious Disease"/>
            <person name="Wu L."/>
            <person name="Ma J."/>
        </authorList>
    </citation>
    <scope>NUCLEOTIDE SEQUENCE [LARGE SCALE GENOMIC DNA]</scope>
    <source>
        <strain evidence="3">CECT 8289</strain>
    </source>
</reference>
<dbReference type="InterPro" id="IPR029044">
    <property type="entry name" value="Nucleotide-diphossugar_trans"/>
</dbReference>